<dbReference type="Pfam" id="PF02954">
    <property type="entry name" value="HTH_8"/>
    <property type="match status" value="1"/>
</dbReference>
<gene>
    <name evidence="6" type="ORF">OBO34_10405</name>
</gene>
<dbReference type="GO" id="GO:0043565">
    <property type="term" value="F:sequence-specific DNA binding"/>
    <property type="evidence" value="ECO:0007669"/>
    <property type="project" value="InterPro"/>
</dbReference>
<dbReference type="SMART" id="SM00382">
    <property type="entry name" value="AAA"/>
    <property type="match status" value="1"/>
</dbReference>
<dbReference type="Gene3D" id="3.40.50.300">
    <property type="entry name" value="P-loop containing nucleotide triphosphate hydrolases"/>
    <property type="match status" value="1"/>
</dbReference>
<dbReference type="PROSITE" id="PS00675">
    <property type="entry name" value="SIGMA54_INTERACT_1"/>
    <property type="match status" value="1"/>
</dbReference>
<dbReference type="InterPro" id="IPR027417">
    <property type="entry name" value="P-loop_NTPase"/>
</dbReference>
<evidence type="ECO:0000259" key="5">
    <source>
        <dbReference type="PROSITE" id="PS50045"/>
    </source>
</evidence>
<dbReference type="InterPro" id="IPR002197">
    <property type="entry name" value="HTH_Fis"/>
</dbReference>
<dbReference type="AlphaFoldDB" id="A0A9J6QS16"/>
<feature type="domain" description="Sigma-54 factor interaction" evidence="5">
    <location>
        <begin position="143"/>
        <end position="373"/>
    </location>
</feature>
<dbReference type="FunFam" id="3.40.50.300:FF:000006">
    <property type="entry name" value="DNA-binding transcriptional regulator NtrC"/>
    <property type="match status" value="1"/>
</dbReference>
<dbReference type="GO" id="GO:0006355">
    <property type="term" value="P:regulation of DNA-templated transcription"/>
    <property type="evidence" value="ECO:0007669"/>
    <property type="project" value="InterPro"/>
</dbReference>
<dbReference type="PRINTS" id="PR01590">
    <property type="entry name" value="HTHFIS"/>
</dbReference>
<dbReference type="RefSeq" id="WP_253021142.1">
    <property type="nucleotide sequence ID" value="NZ_JAOSHN010000004.1"/>
</dbReference>
<dbReference type="Pfam" id="PF00158">
    <property type="entry name" value="Sigma54_activat"/>
    <property type="match status" value="1"/>
</dbReference>
<evidence type="ECO:0000313" key="7">
    <source>
        <dbReference type="Proteomes" id="UP001065549"/>
    </source>
</evidence>
<evidence type="ECO:0000313" key="6">
    <source>
        <dbReference type="EMBL" id="MCU7378765.1"/>
    </source>
</evidence>
<dbReference type="InterPro" id="IPR025944">
    <property type="entry name" value="Sigma_54_int_dom_CS"/>
</dbReference>
<dbReference type="InterPro" id="IPR058031">
    <property type="entry name" value="AAA_lid_NorR"/>
</dbReference>
<dbReference type="PANTHER" id="PTHR32071:SF57">
    <property type="entry name" value="C4-DICARBOXYLATE TRANSPORT TRANSCRIPTIONAL REGULATORY PROTEIN DCTD"/>
    <property type="match status" value="1"/>
</dbReference>
<evidence type="ECO:0000256" key="2">
    <source>
        <dbReference type="ARBA" id="ARBA00022840"/>
    </source>
</evidence>
<name>A0A9J6QS16_9FIRM</name>
<keyword evidence="2" id="KW-0067">ATP-binding</keyword>
<dbReference type="Gene3D" id="1.10.8.60">
    <property type="match status" value="1"/>
</dbReference>
<dbReference type="Gene3D" id="3.30.450.20">
    <property type="entry name" value="PAS domain"/>
    <property type="match status" value="1"/>
</dbReference>
<dbReference type="InterPro" id="IPR002078">
    <property type="entry name" value="Sigma_54_int"/>
</dbReference>
<dbReference type="InterPro" id="IPR000014">
    <property type="entry name" value="PAS"/>
</dbReference>
<dbReference type="Proteomes" id="UP001065549">
    <property type="component" value="Unassembled WGS sequence"/>
</dbReference>
<organism evidence="6 7">
    <name type="scientific">Hominibacterium faecale</name>
    <dbReference type="NCBI Taxonomy" id="2839743"/>
    <lineage>
        <taxon>Bacteria</taxon>
        <taxon>Bacillati</taxon>
        <taxon>Bacillota</taxon>
        <taxon>Clostridia</taxon>
        <taxon>Peptostreptococcales</taxon>
        <taxon>Anaerovoracaceae</taxon>
        <taxon>Hominibacterium</taxon>
    </lineage>
</organism>
<dbReference type="InterPro" id="IPR035965">
    <property type="entry name" value="PAS-like_dom_sf"/>
</dbReference>
<evidence type="ECO:0000256" key="1">
    <source>
        <dbReference type="ARBA" id="ARBA00022741"/>
    </source>
</evidence>
<keyword evidence="3" id="KW-0805">Transcription regulation</keyword>
<dbReference type="SUPFAM" id="SSF52540">
    <property type="entry name" value="P-loop containing nucleoside triphosphate hydrolases"/>
    <property type="match status" value="1"/>
</dbReference>
<dbReference type="PROSITE" id="PS50045">
    <property type="entry name" value="SIGMA54_INTERACT_4"/>
    <property type="match status" value="1"/>
</dbReference>
<keyword evidence="1" id="KW-0547">Nucleotide-binding</keyword>
<dbReference type="CDD" id="cd00130">
    <property type="entry name" value="PAS"/>
    <property type="match status" value="1"/>
</dbReference>
<keyword evidence="7" id="KW-1185">Reference proteome</keyword>
<dbReference type="SUPFAM" id="SSF46689">
    <property type="entry name" value="Homeodomain-like"/>
    <property type="match status" value="1"/>
</dbReference>
<accession>A0A9J6QS16</accession>
<proteinExistence type="predicted"/>
<sequence>MELGKDYKLFLDHICGLMVIDQQGKVVYINDQCADYIKVDAQRSIGKPIKKVFAPSTMEKLLQGDTAYHTNFYFDEGRMSVSTQVQLKKEGTVVGVLEYDMLQDLESLDDLLEKYAKSLREEMKYYREQVRDFKSTKYSINNIIGSSKKVRDLKRQIELSAMSNSTVLITGETGTGKELVAHSIHNLSVRAFSEFVKVNSVGMPESLIESELFGYVEGAFTGAKKGGKKGKFQLADKGALFIDEINQMPLSLQPKLLRVLQEGEIDPVGSEKSLSVDARIIAATNQDLSKLVKEGDFREDLFYRLNVFPIIVPPLRERIEDLPALVENKIRSLNIEMGKHITKVDENVYERLCDYDWPGNIRELYNVIERAMNFVSGEILTEEVLDVILFRNNNGKHPFYHMENGKHLIEQVRNNAERELIINVLKRFNNNRTKAAQYLGIARPLLYQKMKRLNITNRDISF</sequence>
<dbReference type="Pfam" id="PF25601">
    <property type="entry name" value="AAA_lid_14"/>
    <property type="match status" value="1"/>
</dbReference>
<evidence type="ECO:0000256" key="3">
    <source>
        <dbReference type="ARBA" id="ARBA00023015"/>
    </source>
</evidence>
<dbReference type="InterPro" id="IPR025662">
    <property type="entry name" value="Sigma_54_int_dom_ATP-bd_1"/>
</dbReference>
<dbReference type="GO" id="GO:0005524">
    <property type="term" value="F:ATP binding"/>
    <property type="evidence" value="ECO:0007669"/>
    <property type="project" value="UniProtKB-KW"/>
</dbReference>
<protein>
    <submittedName>
        <fullName evidence="6">Sigma 54-interacting transcriptional regulator</fullName>
    </submittedName>
</protein>
<dbReference type="SUPFAM" id="SSF55785">
    <property type="entry name" value="PYP-like sensor domain (PAS domain)"/>
    <property type="match status" value="1"/>
</dbReference>
<reference evidence="6" key="1">
    <citation type="submission" date="2022-09" db="EMBL/GenBank/DDBJ databases">
        <title>Culturomic study of gut microbiota in children with autism spectrum disorder.</title>
        <authorList>
            <person name="Efimov B.A."/>
            <person name="Chaplin A.V."/>
            <person name="Sokolova S.R."/>
            <person name="Pikina A.P."/>
            <person name="Korzhanova M."/>
            <person name="Belova V."/>
            <person name="Korostin D."/>
        </authorList>
    </citation>
    <scope>NUCLEOTIDE SEQUENCE</scope>
    <source>
        <strain evidence="6">ASD5510</strain>
    </source>
</reference>
<dbReference type="PANTHER" id="PTHR32071">
    <property type="entry name" value="TRANSCRIPTIONAL REGULATORY PROTEIN"/>
    <property type="match status" value="1"/>
</dbReference>
<dbReference type="Gene3D" id="1.10.10.60">
    <property type="entry name" value="Homeodomain-like"/>
    <property type="match status" value="1"/>
</dbReference>
<dbReference type="InterPro" id="IPR003593">
    <property type="entry name" value="AAA+_ATPase"/>
</dbReference>
<dbReference type="PROSITE" id="PS00688">
    <property type="entry name" value="SIGMA54_INTERACT_3"/>
    <property type="match status" value="1"/>
</dbReference>
<comment type="caution">
    <text evidence="6">The sequence shown here is derived from an EMBL/GenBank/DDBJ whole genome shotgun (WGS) entry which is preliminary data.</text>
</comment>
<dbReference type="InterPro" id="IPR009057">
    <property type="entry name" value="Homeodomain-like_sf"/>
</dbReference>
<dbReference type="EMBL" id="JAOSHN010000004">
    <property type="protein sequence ID" value="MCU7378765.1"/>
    <property type="molecule type" value="Genomic_DNA"/>
</dbReference>
<dbReference type="CDD" id="cd00009">
    <property type="entry name" value="AAA"/>
    <property type="match status" value="1"/>
</dbReference>
<keyword evidence="4" id="KW-0804">Transcription</keyword>
<evidence type="ECO:0000256" key="4">
    <source>
        <dbReference type="ARBA" id="ARBA00023163"/>
    </source>
</evidence>